<keyword evidence="10" id="KW-1185">Reference proteome</keyword>
<dbReference type="PANTHER" id="PTHR32024:SF1">
    <property type="entry name" value="KTR SYSTEM POTASSIUM UPTAKE PROTEIN B"/>
    <property type="match status" value="1"/>
</dbReference>
<dbReference type="PANTHER" id="PTHR32024">
    <property type="entry name" value="TRK SYSTEM POTASSIUM UPTAKE PROTEIN TRKG-RELATED"/>
    <property type="match status" value="1"/>
</dbReference>
<feature type="transmembrane region" description="Helical" evidence="8">
    <location>
        <begin position="182"/>
        <end position="205"/>
    </location>
</feature>
<feature type="transmembrane region" description="Helical" evidence="8">
    <location>
        <begin position="67"/>
        <end position="86"/>
    </location>
</feature>
<evidence type="ECO:0000256" key="1">
    <source>
        <dbReference type="ARBA" id="ARBA00004651"/>
    </source>
</evidence>
<keyword evidence="5 8" id="KW-1133">Transmembrane helix</keyword>
<evidence type="ECO:0000256" key="7">
    <source>
        <dbReference type="ARBA" id="ARBA00023136"/>
    </source>
</evidence>
<dbReference type="InterPro" id="IPR003445">
    <property type="entry name" value="Cat_transpt"/>
</dbReference>
<feature type="transmembrane region" description="Helical" evidence="8">
    <location>
        <begin position="141"/>
        <end position="170"/>
    </location>
</feature>
<name>A0AB73T197_9FIRM</name>
<evidence type="ECO:0000256" key="4">
    <source>
        <dbReference type="ARBA" id="ARBA00022692"/>
    </source>
</evidence>
<comment type="subcellular location">
    <subcellularLocation>
        <location evidence="1">Cell membrane</location>
        <topology evidence="1">Multi-pass membrane protein</topology>
    </subcellularLocation>
</comment>
<feature type="transmembrane region" description="Helical" evidence="8">
    <location>
        <begin position="217"/>
        <end position="236"/>
    </location>
</feature>
<accession>A0AB73T197</accession>
<comment type="caution">
    <text evidence="9">The sequence shown here is derived from an EMBL/GenBank/DDBJ whole genome shotgun (WGS) entry which is preliminary data.</text>
</comment>
<evidence type="ECO:0000313" key="9">
    <source>
        <dbReference type="EMBL" id="PWJ73985.1"/>
    </source>
</evidence>
<evidence type="ECO:0000313" key="10">
    <source>
        <dbReference type="Proteomes" id="UP000245412"/>
    </source>
</evidence>
<reference evidence="9 10" key="1">
    <citation type="submission" date="2018-05" db="EMBL/GenBank/DDBJ databases">
        <authorList>
            <person name="Goeker M."/>
            <person name="Huntemann M."/>
            <person name="Clum A."/>
            <person name="Pillay M."/>
            <person name="Palaniappan K."/>
            <person name="Varghese N."/>
            <person name="Mikhailova N."/>
            <person name="Stamatis D."/>
            <person name="Reddy T."/>
            <person name="Daum C."/>
            <person name="Shapiro N."/>
            <person name="Ivanova N."/>
            <person name="Kyrpides N."/>
            <person name="Woyke T."/>
        </authorList>
    </citation>
    <scope>NUCLEOTIDE SEQUENCE [LARGE SCALE GENOMIC DNA]</scope>
    <source>
        <strain evidence="9 10">DSM 26524</strain>
    </source>
</reference>
<feature type="transmembrane region" description="Helical" evidence="8">
    <location>
        <begin position="37"/>
        <end position="55"/>
    </location>
</feature>
<feature type="transmembrane region" description="Helical" evidence="8">
    <location>
        <begin position="323"/>
        <end position="349"/>
    </location>
</feature>
<protein>
    <submittedName>
        <fullName evidence="9">Trk system potassium uptake protein TrkH</fullName>
    </submittedName>
</protein>
<keyword evidence="2" id="KW-0813">Transport</keyword>
<sequence>MRRIKKQKMDENIKEKIRERIVKRLAKISNRLSKMQIIALGFLIVIMSGTLLLMLPVASRSGECTGFLDALFTAVSATCVTGLVVVDTWVHWSLFGQIVILVMIQIGGLGFMTVSVLFALMMHRKIGLKERSLISESVNAIQLGGIVGLVRKILIGTLIVEGTGAILLSVRFCGQLGLARGIYYGIFHSISAFCNAGFDLMGYQGEYSSMVNYSGDWLVNITLISLIVIGGIGFIVWDDITKKKWHFKQYRVHSKIVLITTAVLLFGGAFLFYLFEKDNILAGMGPGETFLSSMFASTTTRTAGFNTTDIAAYTDAGKLLSTILMFIGGSPGSTAGGIKTTTFVIFLLYMRSNMLKTKGVNIFHRRIHEDSVKKASAVVCTNLLLALSVTLLICGTQGMGLSDVLLESVSAMSTVGMSSGITRGFTAVSKIGIMILMYCGRVGSLSFALSFTDKRKTSPVEYPEEKILIG</sequence>
<dbReference type="Pfam" id="PF02386">
    <property type="entry name" value="TrkH"/>
    <property type="match status" value="1"/>
</dbReference>
<keyword evidence="3" id="KW-1003">Cell membrane</keyword>
<proteinExistence type="predicted"/>
<dbReference type="EMBL" id="QGGY01000010">
    <property type="protein sequence ID" value="PWJ73985.1"/>
    <property type="molecule type" value="Genomic_DNA"/>
</dbReference>
<feature type="transmembrane region" description="Helical" evidence="8">
    <location>
        <begin position="420"/>
        <end position="439"/>
    </location>
</feature>
<evidence type="ECO:0000256" key="8">
    <source>
        <dbReference type="SAM" id="Phobius"/>
    </source>
</evidence>
<dbReference type="GO" id="GO:0005886">
    <property type="term" value="C:plasma membrane"/>
    <property type="evidence" value="ECO:0007669"/>
    <property type="project" value="UniProtKB-SubCell"/>
</dbReference>
<gene>
    <name evidence="9" type="ORF">C7383_11020</name>
</gene>
<dbReference type="Proteomes" id="UP000245412">
    <property type="component" value="Unassembled WGS sequence"/>
</dbReference>
<feature type="transmembrane region" description="Helical" evidence="8">
    <location>
        <begin position="256"/>
        <end position="275"/>
    </location>
</feature>
<feature type="transmembrane region" description="Helical" evidence="8">
    <location>
        <begin position="98"/>
        <end position="121"/>
    </location>
</feature>
<dbReference type="GO" id="GO:0030001">
    <property type="term" value="P:metal ion transport"/>
    <property type="evidence" value="ECO:0007669"/>
    <property type="project" value="UniProtKB-ARBA"/>
</dbReference>
<dbReference type="AlphaFoldDB" id="A0AB73T197"/>
<keyword evidence="6" id="KW-0406">Ion transport</keyword>
<dbReference type="GO" id="GO:0008324">
    <property type="term" value="F:monoatomic cation transmembrane transporter activity"/>
    <property type="evidence" value="ECO:0007669"/>
    <property type="project" value="InterPro"/>
</dbReference>
<evidence type="ECO:0000256" key="5">
    <source>
        <dbReference type="ARBA" id="ARBA00022989"/>
    </source>
</evidence>
<evidence type="ECO:0000256" key="2">
    <source>
        <dbReference type="ARBA" id="ARBA00022448"/>
    </source>
</evidence>
<evidence type="ECO:0000256" key="6">
    <source>
        <dbReference type="ARBA" id="ARBA00023065"/>
    </source>
</evidence>
<keyword evidence="4 8" id="KW-0812">Transmembrane</keyword>
<organism evidence="9 10">
    <name type="scientific">Murimonas intestini</name>
    <dbReference type="NCBI Taxonomy" id="1337051"/>
    <lineage>
        <taxon>Bacteria</taxon>
        <taxon>Bacillati</taxon>
        <taxon>Bacillota</taxon>
        <taxon>Clostridia</taxon>
        <taxon>Lachnospirales</taxon>
        <taxon>Lachnospiraceae</taxon>
        <taxon>Murimonas</taxon>
    </lineage>
</organism>
<feature type="transmembrane region" description="Helical" evidence="8">
    <location>
        <begin position="375"/>
        <end position="400"/>
    </location>
</feature>
<keyword evidence="7 8" id="KW-0472">Membrane</keyword>
<evidence type="ECO:0000256" key="3">
    <source>
        <dbReference type="ARBA" id="ARBA00022475"/>
    </source>
</evidence>